<evidence type="ECO:0000313" key="4">
    <source>
        <dbReference type="Proteomes" id="UP000325902"/>
    </source>
</evidence>
<accession>A0A5N5DFI7</accession>
<dbReference type="EMBL" id="VCHE01000030">
    <property type="protein sequence ID" value="KAB2575714.1"/>
    <property type="molecule type" value="Genomic_DNA"/>
</dbReference>
<gene>
    <name evidence="3" type="ORF">DBV05_g5578</name>
</gene>
<dbReference type="PANTHER" id="PTHR33112:SF16">
    <property type="entry name" value="HETEROKARYON INCOMPATIBILITY DOMAIN-CONTAINING PROTEIN"/>
    <property type="match status" value="1"/>
</dbReference>
<sequence length="876" mass="95770">MHDLDTAASPALPARFLPHHHRRLISADTPAAATAAPASSTEPCQHCVDVFTTSQQSISTDDRFGSPWALLCSPGLVYSRRRGSLEESARQRCGLCRVLLDSVVTGEKRRSNLKKSWDANAVALGGDQGVGGGGVGANRKSADDVVVHFEFSFETEGGSGPGSPVVRDHQRFPSWPGWGGVVDGEVQGQASQQAPLVPVLRVRRLGTLFPGTLLFDVATEHGECCSVGFGVRYRVNEEKGDPLAEPQQAVEDDDAFSLPVCSLDADRGTPEELATVKSWLDWCDNGHRSCVRKRRALPSRVLDVGEAAGVVRLVDSEGIEPEPYATLSYCWGGSQSIVTSTETIGEHMAGIEVAELPQTLQDAVKTTRALGLKYLWVDSLCIMQDSADDKEHEMARMQQVFQNSHVTIVAARARSCHEGFFHAERSRDPLVKLPVRTSGNQVGNMLLLPRKQPLVEQPAREPLHERAWALQEIVLSPRLLIYGRELTVWRCTAGEKARDCSSSRHHRHNNNSNNPLDWNGYCAAAGLTTIRLSPKGRIHQPRLSTHSPHSMFAQQSERLPRLFRTWKYVVHDYTARLLSDPMDKLPALSGIATYFRDAMEDQYLAGLWRKHLLSELSWVVSTTTTTTTTSTSSSSSPLPLLENSNSNNNSNDDILPFFPASAPLTPIARRPPRYRAPSWSWMSVDAAIAFHADSCSWYEPVVDVIACTVQPARPDAAPCGAVVGGALTLHGFMRPNVPSLLSPRTPFAVATAGMPGEEMIQGAYGTIYLDVPPQPMSMDGDEDDGRFGLGSGLGFSPPSLSSSSRRSSQGVYWCLLLARCFTRTPAEDDVMVDIETAWGLALALNGEEFERVGYFVGSPTCRTWFESGGKRDVTIV</sequence>
<dbReference type="PANTHER" id="PTHR33112">
    <property type="entry name" value="DOMAIN PROTEIN, PUTATIVE-RELATED"/>
    <property type="match status" value="1"/>
</dbReference>
<reference evidence="3 4" key="1">
    <citation type="journal article" date="2019" name="Sci. Rep.">
        <title>A multi-omics analysis of the grapevine pathogen Lasiodiplodia theobromae reveals that temperature affects the expression of virulence- and pathogenicity-related genes.</title>
        <authorList>
            <person name="Felix C."/>
            <person name="Meneses R."/>
            <person name="Goncalves M.F.M."/>
            <person name="Tilleman L."/>
            <person name="Duarte A.S."/>
            <person name="Jorrin-Novo J.V."/>
            <person name="Van de Peer Y."/>
            <person name="Deforce D."/>
            <person name="Van Nieuwerburgh F."/>
            <person name="Esteves A.C."/>
            <person name="Alves A."/>
        </authorList>
    </citation>
    <scope>NUCLEOTIDE SEQUENCE [LARGE SCALE GENOMIC DNA]</scope>
    <source>
        <strain evidence="3 4">LA-SOL3</strain>
    </source>
</reference>
<feature type="region of interest" description="Disordered" evidence="1">
    <location>
        <begin position="625"/>
        <end position="645"/>
    </location>
</feature>
<evidence type="ECO:0000256" key="1">
    <source>
        <dbReference type="SAM" id="MobiDB-lite"/>
    </source>
</evidence>
<dbReference type="OrthoDB" id="5125733at2759"/>
<keyword evidence="4" id="KW-1185">Reference proteome</keyword>
<dbReference type="InterPro" id="IPR010730">
    <property type="entry name" value="HET"/>
</dbReference>
<proteinExistence type="predicted"/>
<protein>
    <recommendedName>
        <fullName evidence="2">Heterokaryon incompatibility domain-containing protein</fullName>
    </recommendedName>
</protein>
<comment type="caution">
    <text evidence="3">The sequence shown here is derived from an EMBL/GenBank/DDBJ whole genome shotgun (WGS) entry which is preliminary data.</text>
</comment>
<dbReference type="Pfam" id="PF06985">
    <property type="entry name" value="HET"/>
    <property type="match status" value="1"/>
</dbReference>
<evidence type="ECO:0000313" key="3">
    <source>
        <dbReference type="EMBL" id="KAB2575714.1"/>
    </source>
</evidence>
<dbReference type="AlphaFoldDB" id="A0A5N5DFI7"/>
<evidence type="ECO:0000259" key="2">
    <source>
        <dbReference type="Pfam" id="PF06985"/>
    </source>
</evidence>
<name>A0A5N5DFI7_9PEZI</name>
<organism evidence="3 4">
    <name type="scientific">Lasiodiplodia theobromae</name>
    <dbReference type="NCBI Taxonomy" id="45133"/>
    <lineage>
        <taxon>Eukaryota</taxon>
        <taxon>Fungi</taxon>
        <taxon>Dikarya</taxon>
        <taxon>Ascomycota</taxon>
        <taxon>Pezizomycotina</taxon>
        <taxon>Dothideomycetes</taxon>
        <taxon>Dothideomycetes incertae sedis</taxon>
        <taxon>Botryosphaeriales</taxon>
        <taxon>Botryosphaeriaceae</taxon>
        <taxon>Lasiodiplodia</taxon>
    </lineage>
</organism>
<feature type="domain" description="Heterokaryon incompatibility" evidence="2">
    <location>
        <begin position="324"/>
        <end position="472"/>
    </location>
</feature>
<dbReference type="Proteomes" id="UP000325902">
    <property type="component" value="Unassembled WGS sequence"/>
</dbReference>